<dbReference type="PANTHER" id="PTHR42994:SF2">
    <property type="entry name" value="PEPTIDASE"/>
    <property type="match status" value="1"/>
</dbReference>
<dbReference type="STRING" id="670.ACZ92_09515"/>
<proteinExistence type="predicted"/>
<dbReference type="AlphaFoldDB" id="A0A227J2L1"/>
<sequence>STLMSCHMDTVTPGIGIEPIIEDGIIRSKGNTILGGDDKSGIAAIMEAVRCIQAENLEHKTLELAFTVHEEGGLFGSEYFDMSHVTSTEAIVLDTGGPIGTIVT</sequence>
<dbReference type="EMBL" id="NIXT01003416">
    <property type="protein sequence ID" value="OXE29290.1"/>
    <property type="molecule type" value="Genomic_DNA"/>
</dbReference>
<comment type="caution">
    <text evidence="3">The sequence shown here is derived from an EMBL/GenBank/DDBJ whole genome shotgun (WGS) entry which is preliminary data.</text>
</comment>
<dbReference type="SUPFAM" id="SSF53187">
    <property type="entry name" value="Zn-dependent exopeptidases"/>
    <property type="match status" value="1"/>
</dbReference>
<organism evidence="3 4">
    <name type="scientific">Vibrio parahaemolyticus</name>
    <dbReference type="NCBI Taxonomy" id="670"/>
    <lineage>
        <taxon>Bacteria</taxon>
        <taxon>Pseudomonadati</taxon>
        <taxon>Pseudomonadota</taxon>
        <taxon>Gammaproteobacteria</taxon>
        <taxon>Vibrionales</taxon>
        <taxon>Vibrionaceae</taxon>
        <taxon>Vibrio</taxon>
    </lineage>
</organism>
<feature type="domain" description="Peptidase M28" evidence="2">
    <location>
        <begin position="3"/>
        <end position="82"/>
    </location>
</feature>
<evidence type="ECO:0000259" key="2">
    <source>
        <dbReference type="Pfam" id="PF04389"/>
    </source>
</evidence>
<dbReference type="Proteomes" id="UP000214596">
    <property type="component" value="Unassembled WGS sequence"/>
</dbReference>
<dbReference type="PANTHER" id="PTHR42994">
    <property type="entry name" value="PEPTIDASE T"/>
    <property type="match status" value="1"/>
</dbReference>
<protein>
    <submittedName>
        <fullName evidence="3">Peptidase M20</fullName>
    </submittedName>
</protein>
<evidence type="ECO:0000256" key="1">
    <source>
        <dbReference type="ARBA" id="ARBA00001947"/>
    </source>
</evidence>
<evidence type="ECO:0000313" key="4">
    <source>
        <dbReference type="Proteomes" id="UP000214596"/>
    </source>
</evidence>
<comment type="cofactor">
    <cofactor evidence="1">
        <name>Zn(2+)</name>
        <dbReference type="ChEBI" id="CHEBI:29105"/>
    </cofactor>
</comment>
<name>A0A227J2L1_VIBPH</name>
<feature type="non-terminal residue" evidence="3">
    <location>
        <position position="1"/>
    </location>
</feature>
<feature type="non-terminal residue" evidence="3">
    <location>
        <position position="104"/>
    </location>
</feature>
<evidence type="ECO:0000313" key="3">
    <source>
        <dbReference type="EMBL" id="OXE29290.1"/>
    </source>
</evidence>
<dbReference type="InterPro" id="IPR007484">
    <property type="entry name" value="Peptidase_M28"/>
</dbReference>
<dbReference type="Pfam" id="PF04389">
    <property type="entry name" value="Peptidase_M28"/>
    <property type="match status" value="1"/>
</dbReference>
<gene>
    <name evidence="3" type="ORF">CA163_29400</name>
</gene>
<reference evidence="3 4" key="1">
    <citation type="journal article" date="2017" name="Appl. Environ. Microbiol.">
        <title>Parallel evolution of two clades of a major Atlantic endemic Vibrio parahaemolyticus pathogen lineage by independent acquisition of related pathogenicity islands.</title>
        <authorList>
            <person name="Xu F."/>
            <person name="Gonzalez-Escalona N."/>
            <person name="Drees K.P."/>
            <person name="Sebra R.P."/>
            <person name="Cooper V.S."/>
            <person name="Jones S.H."/>
            <person name="Whistler C.A."/>
        </authorList>
    </citation>
    <scope>NUCLEOTIDE SEQUENCE [LARGE SCALE GENOMIC DNA]</scope>
    <source>
        <strain evidence="3 4">MAVP-3</strain>
    </source>
</reference>
<accession>A0A227J2L1</accession>
<dbReference type="Gene3D" id="3.40.630.10">
    <property type="entry name" value="Zn peptidases"/>
    <property type="match status" value="1"/>
</dbReference>